<dbReference type="CDD" id="cd16444">
    <property type="entry name" value="LipB"/>
    <property type="match status" value="1"/>
</dbReference>
<dbReference type="GO" id="GO:0009249">
    <property type="term" value="P:protein lipoylation"/>
    <property type="evidence" value="ECO:0007669"/>
    <property type="project" value="InterPro"/>
</dbReference>
<dbReference type="Gene3D" id="3.30.930.10">
    <property type="entry name" value="Bira Bifunctional Protein, Domain 2"/>
    <property type="match status" value="1"/>
</dbReference>
<dbReference type="NCBIfam" id="TIGR00214">
    <property type="entry name" value="lipB"/>
    <property type="match status" value="1"/>
</dbReference>
<evidence type="ECO:0000256" key="3">
    <source>
        <dbReference type="ARBA" id="ARBA00023315"/>
    </source>
</evidence>
<dbReference type="NCBIfam" id="NF010922">
    <property type="entry name" value="PRK14342.1"/>
    <property type="match status" value="1"/>
</dbReference>
<evidence type="ECO:0000256" key="6">
    <source>
        <dbReference type="PIRNR" id="PIRNR016262"/>
    </source>
</evidence>
<comment type="function">
    <text evidence="4 5 6">Catalyzes the transfer of endogenously produced octanoic acid from octanoyl-acyl-carrier-protein onto the lipoyl domains of lipoate-dependent enzymes. Lipoyl-ACP can also act as a substrate although octanoyl-ACP is likely to be the physiological substrate.</text>
</comment>
<dbReference type="PIRSF" id="PIRSF016262">
    <property type="entry name" value="LPLase"/>
    <property type="match status" value="1"/>
</dbReference>
<dbReference type="SUPFAM" id="SSF55681">
    <property type="entry name" value="Class II aaRS and biotin synthetases"/>
    <property type="match status" value="1"/>
</dbReference>
<dbReference type="PANTHER" id="PTHR10993:SF7">
    <property type="entry name" value="LIPOYLTRANSFERASE 2, MITOCHONDRIAL-RELATED"/>
    <property type="match status" value="1"/>
</dbReference>
<dbReference type="UniPathway" id="UPA00538">
    <property type="reaction ID" value="UER00592"/>
</dbReference>
<evidence type="ECO:0000256" key="2">
    <source>
        <dbReference type="ARBA" id="ARBA00022679"/>
    </source>
</evidence>
<dbReference type="KEGG" id="sphj:BSL82_18470"/>
<dbReference type="PROSITE" id="PS51733">
    <property type="entry name" value="BPL_LPL_CATALYTIC"/>
    <property type="match status" value="1"/>
</dbReference>
<gene>
    <name evidence="5" type="primary">lipB</name>
    <name evidence="11" type="ORF">BSL82_18470</name>
</gene>
<evidence type="ECO:0000256" key="7">
    <source>
        <dbReference type="PIRSR" id="PIRSR016262-1"/>
    </source>
</evidence>
<keyword evidence="11" id="KW-0436">Ligase</keyword>
<dbReference type="EC" id="2.3.1.181" evidence="5 6"/>
<name>A0A1L4A0N3_9SPHN</name>
<dbReference type="OrthoDB" id="9787061at2"/>
<evidence type="ECO:0000256" key="8">
    <source>
        <dbReference type="PIRSR" id="PIRSR016262-2"/>
    </source>
</evidence>
<evidence type="ECO:0000256" key="9">
    <source>
        <dbReference type="PIRSR" id="PIRSR016262-3"/>
    </source>
</evidence>
<dbReference type="EMBL" id="CP018223">
    <property type="protein sequence ID" value="API61434.1"/>
    <property type="molecule type" value="Genomic_DNA"/>
</dbReference>
<protein>
    <recommendedName>
        <fullName evidence="5 6">Octanoyltransferase</fullName>
        <ecNumber evidence="5 6">2.3.1.181</ecNumber>
    </recommendedName>
    <alternativeName>
        <fullName evidence="5">Lipoate-protein ligase B</fullName>
    </alternativeName>
    <alternativeName>
        <fullName evidence="5">Lipoyl/octanoyl transferase</fullName>
    </alternativeName>
    <alternativeName>
        <fullName evidence="5">Octanoyl-[acyl-carrier-protein]-protein N-octanoyltransferase</fullName>
    </alternativeName>
</protein>
<reference evidence="11 12" key="1">
    <citation type="submission" date="2016-11" db="EMBL/GenBank/DDBJ databases">
        <title>Complete Genome Sequence of alachlor-degrading Sphingomonas sp. strain JJ-A5.</title>
        <authorList>
            <person name="Lee H."/>
            <person name="Ka J.-O."/>
        </authorList>
    </citation>
    <scope>NUCLEOTIDE SEQUENCE [LARGE SCALE GENOMIC DNA]</scope>
    <source>
        <strain evidence="11 12">JJ-A5</strain>
        <plasmid evidence="12">phsl2</plasmid>
    </source>
</reference>
<dbReference type="AlphaFoldDB" id="A0A1L4A0N3"/>
<dbReference type="GO" id="GO:0016874">
    <property type="term" value="F:ligase activity"/>
    <property type="evidence" value="ECO:0007669"/>
    <property type="project" value="UniProtKB-KW"/>
</dbReference>
<keyword evidence="11" id="KW-0614">Plasmid</keyword>
<evidence type="ECO:0000313" key="12">
    <source>
        <dbReference type="Proteomes" id="UP000182063"/>
    </source>
</evidence>
<keyword evidence="3 5" id="KW-0012">Acyltransferase</keyword>
<dbReference type="InterPro" id="IPR000544">
    <property type="entry name" value="Octanoyltransferase"/>
</dbReference>
<dbReference type="HAMAP" id="MF_00013">
    <property type="entry name" value="LipB"/>
    <property type="match status" value="1"/>
</dbReference>
<dbReference type="InterPro" id="IPR045864">
    <property type="entry name" value="aa-tRNA-synth_II/BPL/LPL"/>
</dbReference>
<keyword evidence="12" id="KW-1185">Reference proteome</keyword>
<dbReference type="GO" id="GO:0033819">
    <property type="term" value="F:lipoyl(octanoyl) transferase activity"/>
    <property type="evidence" value="ECO:0007669"/>
    <property type="project" value="UniProtKB-EC"/>
</dbReference>
<comment type="subcellular location">
    <subcellularLocation>
        <location evidence="5">Cytoplasm</location>
    </subcellularLocation>
</comment>
<feature type="site" description="Lowers pKa of active site Cys" evidence="5 9">
    <location>
        <position position="152"/>
    </location>
</feature>
<feature type="domain" description="BPL/LPL catalytic" evidence="10">
    <location>
        <begin position="27"/>
        <end position="224"/>
    </location>
</feature>
<dbReference type="InterPro" id="IPR004143">
    <property type="entry name" value="BPL_LPL_catalytic"/>
</dbReference>
<dbReference type="Proteomes" id="UP000182063">
    <property type="component" value="Plasmid pHSL2"/>
</dbReference>
<dbReference type="Pfam" id="PF21948">
    <property type="entry name" value="LplA-B_cat"/>
    <property type="match status" value="1"/>
</dbReference>
<keyword evidence="5" id="KW-0963">Cytoplasm</keyword>
<evidence type="ECO:0000256" key="4">
    <source>
        <dbReference type="ARBA" id="ARBA00024732"/>
    </source>
</evidence>
<comment type="catalytic activity">
    <reaction evidence="5 6">
        <text>octanoyl-[ACP] + L-lysyl-[protein] = N(6)-octanoyl-L-lysyl-[protein] + holo-[ACP] + H(+)</text>
        <dbReference type="Rhea" id="RHEA:17665"/>
        <dbReference type="Rhea" id="RHEA-COMP:9636"/>
        <dbReference type="Rhea" id="RHEA-COMP:9685"/>
        <dbReference type="Rhea" id="RHEA-COMP:9752"/>
        <dbReference type="Rhea" id="RHEA-COMP:9928"/>
        <dbReference type="ChEBI" id="CHEBI:15378"/>
        <dbReference type="ChEBI" id="CHEBI:29969"/>
        <dbReference type="ChEBI" id="CHEBI:64479"/>
        <dbReference type="ChEBI" id="CHEBI:78463"/>
        <dbReference type="ChEBI" id="CHEBI:78809"/>
        <dbReference type="EC" id="2.3.1.181"/>
    </reaction>
</comment>
<accession>A0A1L4A0N3</accession>
<keyword evidence="2 5" id="KW-0808">Transferase</keyword>
<feature type="active site" description="Acyl-thioester intermediate" evidence="5 7">
    <location>
        <position position="186"/>
    </location>
</feature>
<feature type="binding site" evidence="5 8">
    <location>
        <begin position="168"/>
        <end position="170"/>
    </location>
    <ligand>
        <name>substrate</name>
    </ligand>
</feature>
<comment type="pathway">
    <text evidence="1 5 6">Protein modification; protein lipoylation via endogenous pathway; protein N(6)-(lipoyl)lysine from octanoyl-[acyl-carrier-protein]: step 1/2.</text>
</comment>
<evidence type="ECO:0000313" key="11">
    <source>
        <dbReference type="EMBL" id="API61434.1"/>
    </source>
</evidence>
<dbReference type="PANTHER" id="PTHR10993">
    <property type="entry name" value="OCTANOYLTRANSFERASE"/>
    <property type="match status" value="1"/>
</dbReference>
<sequence length="233" mass="25239">MIVRFLGQVDYQSTVAAMRAFTAARDADTCDELWLCEHPPTFTQGLSGKPEHLLSPGDIPVVASDRGGQVSYHGPGQVTAYPLVDLRRINIFVKEYVARLELAIVETLSSFGVDGIRVSGAPGVYVHSNVSRDPKIAAGSRKLEEELQRVAKIAALGIKVSRHCTYHGLSLNVAMDLRPFEHINPCGYVGLRTTSLQEVGVATDWSTVAERLADRLLSQLVVSSRSDATPAPA</sequence>
<comment type="miscellaneous">
    <text evidence="5">In the reaction, the free carboxyl group of octanoic acid is attached via an amide linkage to the epsilon-amino group of a specific lysine residue of lipoyl domains of lipoate-dependent enzymes.</text>
</comment>
<geneLocation type="plasmid" evidence="12">
    <name>phsl2</name>
</geneLocation>
<organism evidence="11 12">
    <name type="scientific">Tardibacter chloracetimidivorans</name>
    <dbReference type="NCBI Taxonomy" id="1921510"/>
    <lineage>
        <taxon>Bacteria</taxon>
        <taxon>Pseudomonadati</taxon>
        <taxon>Pseudomonadota</taxon>
        <taxon>Alphaproteobacteria</taxon>
        <taxon>Sphingomonadales</taxon>
        <taxon>Sphingomonadaceae</taxon>
        <taxon>Tardibacter</taxon>
    </lineage>
</organism>
<feature type="binding site" evidence="5 8">
    <location>
        <begin position="66"/>
        <end position="73"/>
    </location>
    <ligand>
        <name>substrate</name>
    </ligand>
</feature>
<dbReference type="GO" id="GO:0005737">
    <property type="term" value="C:cytoplasm"/>
    <property type="evidence" value="ECO:0007669"/>
    <property type="project" value="UniProtKB-SubCell"/>
</dbReference>
<evidence type="ECO:0000256" key="1">
    <source>
        <dbReference type="ARBA" id="ARBA00004821"/>
    </source>
</evidence>
<evidence type="ECO:0000259" key="10">
    <source>
        <dbReference type="PROSITE" id="PS51733"/>
    </source>
</evidence>
<evidence type="ECO:0000256" key="5">
    <source>
        <dbReference type="HAMAP-Rule" id="MF_00013"/>
    </source>
</evidence>
<proteinExistence type="inferred from homology"/>
<comment type="similarity">
    <text evidence="5 6">Belongs to the LipB family.</text>
</comment>
<feature type="binding site" evidence="5 8">
    <location>
        <begin position="155"/>
        <end position="157"/>
    </location>
    <ligand>
        <name>substrate</name>
    </ligand>
</feature>